<evidence type="ECO:0000256" key="5">
    <source>
        <dbReference type="SAM" id="MobiDB-lite"/>
    </source>
</evidence>
<name>A0A836LBZ1_9TRYP</name>
<feature type="domain" description="Beta-Casp" evidence="6">
    <location>
        <begin position="256"/>
        <end position="377"/>
    </location>
</feature>
<dbReference type="SUPFAM" id="SSF56281">
    <property type="entry name" value="Metallo-hydrolase/oxidoreductase"/>
    <property type="match status" value="1"/>
</dbReference>
<dbReference type="Pfam" id="PF16661">
    <property type="entry name" value="Lactamase_B_6"/>
    <property type="match status" value="1"/>
</dbReference>
<dbReference type="GO" id="GO:0003723">
    <property type="term" value="F:RNA binding"/>
    <property type="evidence" value="ECO:0007669"/>
    <property type="project" value="UniProtKB-KW"/>
</dbReference>
<dbReference type="InterPro" id="IPR027075">
    <property type="entry name" value="CPSF2"/>
</dbReference>
<comment type="subcellular location">
    <subcellularLocation>
        <location evidence="1 4">Nucleus</location>
    </subcellularLocation>
</comment>
<evidence type="ECO:0000313" key="7">
    <source>
        <dbReference type="EMBL" id="KAG5502745.1"/>
    </source>
</evidence>
<dbReference type="GO" id="GO:0006398">
    <property type="term" value="P:mRNA 3'-end processing by stem-loop binding and cleavage"/>
    <property type="evidence" value="ECO:0007669"/>
    <property type="project" value="InterPro"/>
</dbReference>
<dbReference type="RefSeq" id="XP_067756517.1">
    <property type="nucleotide sequence ID" value="XM_067900496.1"/>
</dbReference>
<dbReference type="Pfam" id="PF13299">
    <property type="entry name" value="CPSF100_C"/>
    <property type="match status" value="1"/>
</dbReference>
<comment type="similarity">
    <text evidence="4">Belongs to the metallo-beta-lactamase superfamily. RNA-metabolizing metallo-beta-lactamase-like family. CPSF2/YSH1 subfamily.</text>
</comment>
<gene>
    <name evidence="7" type="ORF">JKF63_04512</name>
</gene>
<dbReference type="KEGG" id="phet:94290573"/>
<dbReference type="EMBL" id="JAFJZO010000025">
    <property type="protein sequence ID" value="KAG5502745.1"/>
    <property type="molecule type" value="Genomic_DNA"/>
</dbReference>
<evidence type="ECO:0000256" key="2">
    <source>
        <dbReference type="ARBA" id="ARBA00022664"/>
    </source>
</evidence>
<dbReference type="SMART" id="SM01027">
    <property type="entry name" value="Beta-Casp"/>
    <property type="match status" value="1"/>
</dbReference>
<keyword evidence="3 4" id="KW-0539">Nucleus</keyword>
<dbReference type="PANTHER" id="PTHR45922:SF1">
    <property type="entry name" value="CLEAVAGE AND POLYADENYLATION SPECIFICITY FACTOR SUBUNIT 2"/>
    <property type="match status" value="1"/>
</dbReference>
<organism evidence="7 8">
    <name type="scientific">Porcisia hertigi</name>
    <dbReference type="NCBI Taxonomy" id="2761500"/>
    <lineage>
        <taxon>Eukaryota</taxon>
        <taxon>Discoba</taxon>
        <taxon>Euglenozoa</taxon>
        <taxon>Kinetoplastea</taxon>
        <taxon>Metakinetoplastina</taxon>
        <taxon>Trypanosomatida</taxon>
        <taxon>Trypanosomatidae</taxon>
        <taxon>Leishmaniinae</taxon>
        <taxon>Porcisia</taxon>
    </lineage>
</organism>
<protein>
    <recommendedName>
        <fullName evidence="4">Cleavage and polyadenylation specificity factor subunit 2</fullName>
    </recommendedName>
    <alternativeName>
        <fullName evidence="4">Cleavage and polyadenylation specificity factor 100 kDa subunit</fullName>
    </alternativeName>
</protein>
<dbReference type="GO" id="GO:0005847">
    <property type="term" value="C:mRNA cleavage and polyadenylation specificity factor complex"/>
    <property type="evidence" value="ECO:0007669"/>
    <property type="project" value="InterPro"/>
</dbReference>
<evidence type="ECO:0000256" key="3">
    <source>
        <dbReference type="ARBA" id="ARBA00023242"/>
    </source>
</evidence>
<keyword evidence="2 4" id="KW-0507">mRNA processing</keyword>
<reference evidence="7 8" key="1">
    <citation type="submission" date="2021-02" db="EMBL/GenBank/DDBJ databases">
        <title>Porcisia hertigi Genome sequencing and assembly.</title>
        <authorList>
            <person name="Almutairi H."/>
            <person name="Gatherer D."/>
        </authorList>
    </citation>
    <scope>NUCLEOTIDE SEQUENCE [LARGE SCALE GENOMIC DNA]</scope>
    <source>
        <strain evidence="7 8">C119</strain>
    </source>
</reference>
<dbReference type="InterPro" id="IPR001279">
    <property type="entry name" value="Metallo-B-lactamas"/>
</dbReference>
<dbReference type="AlphaFoldDB" id="A0A836LBZ1"/>
<dbReference type="OrthoDB" id="64353at2759"/>
<evidence type="ECO:0000256" key="1">
    <source>
        <dbReference type="ARBA" id="ARBA00004123"/>
    </source>
</evidence>
<accession>A0A836LBZ1</accession>
<feature type="compositionally biased region" description="Polar residues" evidence="5">
    <location>
        <begin position="453"/>
        <end position="470"/>
    </location>
</feature>
<dbReference type="InterPro" id="IPR025069">
    <property type="entry name" value="Cpsf2_C"/>
</dbReference>
<dbReference type="InterPro" id="IPR036866">
    <property type="entry name" value="RibonucZ/Hydroxyglut_hydro"/>
</dbReference>
<evidence type="ECO:0000313" key="8">
    <source>
        <dbReference type="Proteomes" id="UP000674318"/>
    </source>
</evidence>
<feature type="region of interest" description="Disordered" evidence="5">
    <location>
        <begin position="425"/>
        <end position="471"/>
    </location>
</feature>
<evidence type="ECO:0000256" key="4">
    <source>
        <dbReference type="RuleBase" id="RU365006"/>
    </source>
</evidence>
<sequence length="832" mass="91500">MLRASAGSIRFTSVYECTTHNAPYAYLIEVDGVRILFDCGWNEEFDTSFLDKLKPHLSTVHAVILSSPHITACGALPFVLSHLTPGTFVAAAGATSKMGVHGVLHSFLYQYPNSHTFTLADGETFMMTVDTIYHSFRSLREPYGGKVTVKNGDVEVNCFAVFAGRMLGGYSWTIKYQIDELFYCPDFSVKPSYALKPFEVPTTANIVFASSFPFRMSGANRSKKYEEQLKNLFKEFQHTLRGGSDVLVPVNVAGRGLEVLNIIVHLLAEQGGDKYKVVLVAAQAQELLDKAGTMTESLQDYLILDDKRLFANVLTCRSAEEVFPIQGPKICVADGASLDFGPSAELLEYFVKGNVDGADHLIVLTEPPLPGTNAAVVSGAEDGEHLNMHVTRRSRLSGEELEEYYIQLEHETEKRRRELEAQSVFQVVQEDDDTANVKEEDDEDDDGGDWPATGTSTTATKRSGAAQKSATFADASVPTATLGGSTADGASKPKAAMTTLGLVLPPPLHYYSKHLSFPVLETTNTLSAAAQKRIDIAYGLPVSEEEQLVLQKRAPTRQHSDAGPEALQVENDAQRLANIPSKVSQVMVQVNRRCRVVISDLSGYPDALAMKSVLKTKWTFAKKMVGIRGSAEDGRLFLHFCRADKTMKCGSNVFSCTSSGVPIELATHVYSYTVQLESSLARSLSRGLRRVREAKSKSTWEVGWVNGELSGVRADPDCEEQEMQRRRSDRASYSLAPVRADRSQACATQREQHGLQSGSFFVGDMDLRRLRETSRQESGLYSEFHKKAPLLVFDDGVCVRKGAGGTVTISSIATPALFDLRRTVYRQYSQAI</sequence>
<dbReference type="GeneID" id="94290573"/>
<dbReference type="Proteomes" id="UP000674318">
    <property type="component" value="Unassembled WGS sequence"/>
</dbReference>
<comment type="caution">
    <text evidence="7">The sequence shown here is derived from an EMBL/GenBank/DDBJ whole genome shotgun (WGS) entry which is preliminary data.</text>
</comment>
<dbReference type="FunFam" id="3.60.15.10:FF:000102">
    <property type="entry name" value="Cleavage and polyadenylation specificity factor subunit 2"/>
    <property type="match status" value="1"/>
</dbReference>
<keyword evidence="8" id="KW-1185">Reference proteome</keyword>
<dbReference type="Gene3D" id="3.60.15.10">
    <property type="entry name" value="Ribonuclease Z/Hydroxyacylglutathione hydrolase-like"/>
    <property type="match status" value="1"/>
</dbReference>
<proteinExistence type="inferred from homology"/>
<keyword evidence="4" id="KW-0694">RNA-binding</keyword>
<dbReference type="PANTHER" id="PTHR45922">
    <property type="entry name" value="CLEAVAGE AND POLYADENYLATION SPECIFICITY FACTOR SUBUNIT 2"/>
    <property type="match status" value="1"/>
</dbReference>
<evidence type="ECO:0000259" key="6">
    <source>
        <dbReference type="SMART" id="SM01027"/>
    </source>
</evidence>
<dbReference type="InterPro" id="IPR022712">
    <property type="entry name" value="Beta_Casp"/>
</dbReference>
<feature type="compositionally biased region" description="Acidic residues" evidence="5">
    <location>
        <begin position="429"/>
        <end position="448"/>
    </location>
</feature>